<evidence type="ECO:0000256" key="1">
    <source>
        <dbReference type="SAM" id="MobiDB-lite"/>
    </source>
</evidence>
<dbReference type="SUPFAM" id="SSF57414">
    <property type="entry name" value="Hairpin loop containing domain-like"/>
    <property type="match status" value="5"/>
</dbReference>
<dbReference type="EMBL" id="CP111024">
    <property type="protein sequence ID" value="WAR22901.1"/>
    <property type="molecule type" value="Genomic_DNA"/>
</dbReference>
<dbReference type="PROSITE" id="PS50948">
    <property type="entry name" value="PAN"/>
    <property type="match status" value="3"/>
</dbReference>
<sequence length="1294" mass="144460">MSNKACDQSAIMNPRLGTFRGYQFEYLGVTTVRGITVDHWQSCQTWPQVASTFTLDYYFTASNWTDPLGQGVQPVPVRAVANGTQTFKGAVTGRSFLHYYDFVDFQPSIPEDTTIFETPKGVVCVGRKGLLPIPELPRFYHYRQEILVAGHSEIYHADVWYDRDSQYIRYDYRQLVPSPPLNTTNPVTEVHDFNFGVRYLKNQVTGQCVTDAITNTTFDVGEKTSLLVNGSQIYALHMKDPMALFYLDSNYSYTGMRPARGIMCKVFTAVRNDYNVPGFGRQMAVFEYYFLNDNSYEVPDDGDTMPRGVPVSLEVAVKQLGLKVSYNFLDFDESHPDISLFDVSACYSESAKLQFQVRFPGAYKTGTSVELLTEAASLLRAAASVDPIRLQDVRFDYDNSQIYVYATLLDRTPPQAQFTLLSNKEIEKQDDQSYGSNVVHNVSECARSCVNYGGFTCESFDFCPMDPAGVCRLSRSHIGDGGITVVNSTCDHFSRTVLTPGANELSLVETFALIQNSVYNGQLTIYINIPGLENPYTAVEVRVTFGYLMPRPLPTLSGQFSYHLEITVPRYTGVINSHIFYDSDFRLVRYDLVNTQPMPPLYTSDPISTIHDYSSGLSYTLDKAQGNCTIAPITNTSFDEGTGNAGYVVKMKSPLELFYLNGSYIYAGQKTVRGIFCDVFEATRSDFKYGKDTVTEPAVFQFFFMSSDWHELSEDSGTAVRSQPIALTISAISGSYTLTYDFYDFSEQHPDLRNFDIRPCFVGKQLRHFLIKFRGNYHPTLDRNLKQFTKNTQQMLSFYTSASFLRFQDPSITYTDDGYVYYLATMVEQAPYLLDFTKTPNQVSVYSADQIISGVNSEYACASFCRNSTKIDCEGFDYCPSARRCQLKTVDSVAPIEPSVDEAFIIIKDVVYTRGFNVSVHDDVNAQTVVYHAVLFDEDILRPDSTATTSVNLQHFIPARHRVLINTPVVTLKGVSVDQCAARCLGEATFDCQSFDYCFDTGGCTMSDQHADRGLAVTATRALCDLYSRSYLDSYDAYPGQTLELPGAITITDVSSVNFCAEKCSKSTVNTTGVVCKSFDYCSGSNTCILKAKHVLDMPKSALHTSATCSHFSRKYINDFDKTPGRQFSTYEQIVSSNVSKDACAKLCVENSDATCQAFSYCQNSGLCVITGLSPRLNRANISSNTSCDLYTRRYFPVDSSGKGPTTGQQKGSSGSHGYTGGAMAGLALGMLIPGMVLGAALLYFMRTKRLVREEQLRMGFMDGSSRRRAEDMEHIKEPEDALPPHIPSYDTPH</sequence>
<accession>A0ABY7FUM1</accession>
<dbReference type="PANTHER" id="PTHR36902">
    <property type="entry name" value="ENRICHED IN SURFACE-LABELED PROTEOME PROTEIN 9"/>
    <property type="match status" value="1"/>
</dbReference>
<feature type="domain" description="Apple" evidence="3">
    <location>
        <begin position="951"/>
        <end position="1031"/>
    </location>
</feature>
<evidence type="ECO:0000259" key="3">
    <source>
        <dbReference type="PROSITE" id="PS50948"/>
    </source>
</evidence>
<dbReference type="InterPro" id="IPR003609">
    <property type="entry name" value="Pan_app"/>
</dbReference>
<evidence type="ECO:0000313" key="4">
    <source>
        <dbReference type="EMBL" id="WAR22901.1"/>
    </source>
</evidence>
<dbReference type="Pfam" id="PF00024">
    <property type="entry name" value="PAN_1"/>
    <property type="match status" value="4"/>
</dbReference>
<feature type="transmembrane region" description="Helical" evidence="2">
    <location>
        <begin position="1223"/>
        <end position="1245"/>
    </location>
</feature>
<dbReference type="InterPro" id="IPR058831">
    <property type="entry name" value="LolA-like_dom_2nd"/>
</dbReference>
<dbReference type="SMART" id="SM00473">
    <property type="entry name" value="PAN_AP"/>
    <property type="match status" value="5"/>
</dbReference>
<keyword evidence="2" id="KW-0472">Membrane</keyword>
<proteinExistence type="predicted"/>
<keyword evidence="5" id="KW-1185">Reference proteome</keyword>
<dbReference type="Proteomes" id="UP001164746">
    <property type="component" value="Chromosome 13"/>
</dbReference>
<feature type="compositionally biased region" description="Basic and acidic residues" evidence="1">
    <location>
        <begin position="1265"/>
        <end position="1280"/>
    </location>
</feature>
<name>A0ABY7FUM1_MYAAR</name>
<keyword evidence="2" id="KW-1133">Transmembrane helix</keyword>
<dbReference type="PANTHER" id="PTHR36902:SF1">
    <property type="entry name" value="ENRICHED IN SURFACE-LABELED PROTEOME PROTEIN 9"/>
    <property type="match status" value="1"/>
</dbReference>
<reference evidence="4" key="1">
    <citation type="submission" date="2022-11" db="EMBL/GenBank/DDBJ databases">
        <title>Centuries of genome instability and evolution in soft-shell clam transmissible cancer (bioRxiv).</title>
        <authorList>
            <person name="Hart S.F.M."/>
            <person name="Yonemitsu M.A."/>
            <person name="Giersch R.M."/>
            <person name="Beal B.F."/>
            <person name="Arriagada G."/>
            <person name="Davis B.W."/>
            <person name="Ostrander E.A."/>
            <person name="Goff S.P."/>
            <person name="Metzger M.J."/>
        </authorList>
    </citation>
    <scope>NUCLEOTIDE SEQUENCE</scope>
    <source>
        <strain evidence="4">MELC-2E11</strain>
        <tissue evidence="4">Siphon/mantle</tissue>
    </source>
</reference>
<dbReference type="CDD" id="cd01099">
    <property type="entry name" value="PAN_AP_HGF"/>
    <property type="match status" value="2"/>
</dbReference>
<feature type="domain" description="Apple" evidence="3">
    <location>
        <begin position="1109"/>
        <end position="1195"/>
    </location>
</feature>
<feature type="region of interest" description="Disordered" evidence="1">
    <location>
        <begin position="1263"/>
        <end position="1294"/>
    </location>
</feature>
<keyword evidence="2" id="KW-0812">Transmembrane</keyword>
<evidence type="ECO:0000313" key="5">
    <source>
        <dbReference type="Proteomes" id="UP001164746"/>
    </source>
</evidence>
<feature type="domain" description="Apple" evidence="3">
    <location>
        <begin position="412"/>
        <end position="497"/>
    </location>
</feature>
<protein>
    <recommendedName>
        <fullName evidence="3">Apple domain-containing protein</fullName>
    </recommendedName>
</protein>
<organism evidence="4 5">
    <name type="scientific">Mya arenaria</name>
    <name type="common">Soft-shell clam</name>
    <dbReference type="NCBI Taxonomy" id="6604"/>
    <lineage>
        <taxon>Eukaryota</taxon>
        <taxon>Metazoa</taxon>
        <taxon>Spiralia</taxon>
        <taxon>Lophotrochozoa</taxon>
        <taxon>Mollusca</taxon>
        <taxon>Bivalvia</taxon>
        <taxon>Autobranchia</taxon>
        <taxon>Heteroconchia</taxon>
        <taxon>Euheterodonta</taxon>
        <taxon>Imparidentia</taxon>
        <taxon>Neoheterodontei</taxon>
        <taxon>Myida</taxon>
        <taxon>Myoidea</taxon>
        <taxon>Myidae</taxon>
        <taxon>Mya</taxon>
    </lineage>
</organism>
<dbReference type="Gene3D" id="3.50.4.10">
    <property type="entry name" value="Hepatocyte Growth Factor"/>
    <property type="match status" value="5"/>
</dbReference>
<gene>
    <name evidence="4" type="ORF">MAR_036570</name>
</gene>
<dbReference type="Pfam" id="PF25898">
    <property type="entry name" value="LolA_2nd_metazoa"/>
    <property type="match status" value="3"/>
</dbReference>
<evidence type="ECO:0000256" key="2">
    <source>
        <dbReference type="SAM" id="Phobius"/>
    </source>
</evidence>